<dbReference type="Gene3D" id="3.30.70.1430">
    <property type="entry name" value="Multidrug efflux transporter AcrB pore domain"/>
    <property type="match status" value="2"/>
</dbReference>
<feature type="transmembrane region" description="Helical" evidence="9">
    <location>
        <begin position="534"/>
        <end position="554"/>
    </location>
</feature>
<evidence type="ECO:0000256" key="8">
    <source>
        <dbReference type="ARBA" id="ARBA00023136"/>
    </source>
</evidence>
<comment type="similarity">
    <text evidence="2 9">Belongs to the resistance-nodulation-cell division (RND) (TC 2.A.6) family.</text>
</comment>
<evidence type="ECO:0000313" key="11">
    <source>
        <dbReference type="EMBL" id="STS80948.1"/>
    </source>
</evidence>
<keyword evidence="6 9" id="KW-0812">Transmembrane</keyword>
<accession>A0A377TR02</accession>
<dbReference type="SUPFAM" id="SSF82866">
    <property type="entry name" value="Multidrug efflux transporter AcrB transmembrane domain"/>
    <property type="match status" value="2"/>
</dbReference>
<protein>
    <recommendedName>
        <fullName evidence="9">Efflux pump membrane transporter</fullName>
    </recommendedName>
</protein>
<evidence type="ECO:0000256" key="5">
    <source>
        <dbReference type="ARBA" id="ARBA00022519"/>
    </source>
</evidence>
<evidence type="ECO:0000256" key="1">
    <source>
        <dbReference type="ARBA" id="ARBA00004429"/>
    </source>
</evidence>
<feature type="transmembrane region" description="Helical" evidence="9">
    <location>
        <begin position="438"/>
        <end position="458"/>
    </location>
</feature>
<feature type="domain" description="SSD" evidence="10">
    <location>
        <begin position="370"/>
        <end position="495"/>
    </location>
</feature>
<dbReference type="Gene3D" id="3.30.70.1440">
    <property type="entry name" value="Multidrug efflux transporter AcrB pore domain"/>
    <property type="match status" value="1"/>
</dbReference>
<evidence type="ECO:0000256" key="4">
    <source>
        <dbReference type="ARBA" id="ARBA00022475"/>
    </source>
</evidence>
<feature type="transmembrane region" description="Helical" evidence="9">
    <location>
        <begin position="888"/>
        <end position="910"/>
    </location>
</feature>
<keyword evidence="4" id="KW-1003">Cell membrane</keyword>
<dbReference type="Gene3D" id="3.30.70.1320">
    <property type="entry name" value="Multidrug efflux transporter AcrB pore domain like"/>
    <property type="match status" value="1"/>
</dbReference>
<feature type="transmembrane region" description="Helical" evidence="9">
    <location>
        <begin position="470"/>
        <end position="497"/>
    </location>
</feature>
<dbReference type="NCBIfam" id="TIGR00915">
    <property type="entry name" value="2A0602"/>
    <property type="match status" value="1"/>
</dbReference>
<comment type="subcellular location">
    <subcellularLocation>
        <location evidence="1 9">Cell inner membrane</location>
        <topology evidence="1 9">Multi-pass membrane protein</topology>
    </subcellularLocation>
</comment>
<dbReference type="FunFam" id="1.20.1640.10:FF:000001">
    <property type="entry name" value="Efflux pump membrane transporter"/>
    <property type="match status" value="1"/>
</dbReference>
<feature type="transmembrane region" description="Helical" evidence="9">
    <location>
        <begin position="964"/>
        <end position="985"/>
    </location>
</feature>
<dbReference type="GO" id="GO:0009636">
    <property type="term" value="P:response to toxic substance"/>
    <property type="evidence" value="ECO:0007669"/>
    <property type="project" value="UniProtKB-ARBA"/>
</dbReference>
<evidence type="ECO:0000256" key="2">
    <source>
        <dbReference type="ARBA" id="ARBA00010942"/>
    </source>
</evidence>
<keyword evidence="3 9" id="KW-0813">Transport</keyword>
<keyword evidence="5 9" id="KW-0997">Cell inner membrane</keyword>
<dbReference type="PANTHER" id="PTHR32063:SF76">
    <property type="entry name" value="EFFLUX PUMP MEMBRANE TRANSPORTER"/>
    <property type="match status" value="1"/>
</dbReference>
<dbReference type="SUPFAM" id="SSF82714">
    <property type="entry name" value="Multidrug efflux transporter AcrB TolC docking domain, DN and DC subdomains"/>
    <property type="match status" value="2"/>
</dbReference>
<keyword evidence="8 9" id="KW-0472">Membrane</keyword>
<feature type="transmembrane region" description="Helical" evidence="9">
    <location>
        <begin position="394"/>
        <end position="417"/>
    </location>
</feature>
<evidence type="ECO:0000256" key="3">
    <source>
        <dbReference type="ARBA" id="ARBA00022448"/>
    </source>
</evidence>
<dbReference type="PROSITE" id="PS50156">
    <property type="entry name" value="SSD"/>
    <property type="match status" value="1"/>
</dbReference>
<evidence type="ECO:0000313" key="12">
    <source>
        <dbReference type="Proteomes" id="UP000254938"/>
    </source>
</evidence>
<evidence type="ECO:0000256" key="7">
    <source>
        <dbReference type="ARBA" id="ARBA00022989"/>
    </source>
</evidence>
<dbReference type="Pfam" id="PF00873">
    <property type="entry name" value="ACR_tran"/>
    <property type="match status" value="1"/>
</dbReference>
<sequence>MLTFFIRRPRFAMVIALLLTFVGAVSLKLIPVEQYPAITPPVVNVSASWPGASASDVAEAIAAPLETQLNGVDHMLYMESTSSDEGTYRLSITFAAGTDADLAAIDVQNRVAQALAQLPAEVQQNGVQVRKRASNLLMGVSLYSPLGTLSPLFVSNYASTQVREALARLPGVGEVQMFGARDYSMRIWLRPDRMNALNITTDDVAQALREQNVQGAAGQVGTPPVFNGQQQTLTINGLGRLNEAASFGEIIIRRGAQGQLVRLADVATIELGARSYSSGAQLNGKASAYLGIYPTPTANALQVASAVRAELNRLHTRFPADLTWEVKFDTTRFVAATIKEIGVSLALTLLAVVVVVSLFLQSWRATLIVVLAIPVSLIGTFAVLYLLGYSANTLSLFAIILALTMVVDDAIVVVENVETKMAEGLDRLQATAQALRQIAGPVIATTLVLLAVFVPVALLPGIVGELYRQFAVTLSTAVALSSLVALTLTPALCALLLRPRPARPAAVWRAFNRLLDGTRDGYGRLVGWMNRRPWLALAATVAAGALVAFSFTSMPKGFLPQEDQGYLFASVQLPEAASLERTEAVMAQARKLLMANPAVEDVIQVSGFNILNGTSASNGGFISVMLKDWHQRPPLDAVMADIQRQLLSLPEATIMTFAPPTLPGLGNASGFDLRIMAQAGQSSAELEQVTRQILQLANQHSQLSRVFTTWSSNVPQLTLTVDRDRAAQLDVPVAQIFSSLQTAFGGTRAGDFSRNNRVYHVVMQNEMQWRERAEQISELYVRSRDGERVRLSNLVTITPTVGAPFIQQYNQFPSVSVSGSAAEGVSSRTAMAAMEQILQAHLPSGYDYAWSGISWQEQQTGNQAVWIVLAAVAMAWLFLVAQYESWTLPASVMLSVLFAIGGALLWLWTAGYANDVYVQIGLVLLIALAAKNAILIVEFARSRREEGLSIVDAAREGATRRFRAVMMTAVSFIIGIMPMMLATGAGAQSRRIIGTTVFSGMLVATMVGILFIPSLYVLFQRMREWAHRRGKRGATGR</sequence>
<dbReference type="InterPro" id="IPR001036">
    <property type="entry name" value="Acrflvin-R"/>
</dbReference>
<dbReference type="AlphaFoldDB" id="A0A377TR02"/>
<dbReference type="PANTHER" id="PTHR32063">
    <property type="match status" value="1"/>
</dbReference>
<evidence type="ECO:0000256" key="9">
    <source>
        <dbReference type="RuleBase" id="RU364070"/>
    </source>
</evidence>
<reference evidence="11 12" key="1">
    <citation type="submission" date="2018-06" db="EMBL/GenBank/DDBJ databases">
        <authorList>
            <consortium name="Pathogen Informatics"/>
            <person name="Doyle S."/>
        </authorList>
    </citation>
    <scope>NUCLEOTIDE SEQUENCE [LARGE SCALE GENOMIC DNA]</scope>
    <source>
        <strain evidence="11 12">NCTC9140</strain>
    </source>
</reference>
<dbReference type="Gene3D" id="3.30.2090.10">
    <property type="entry name" value="Multidrug efflux transporter AcrB TolC docking domain, DN and DC subdomains"/>
    <property type="match status" value="2"/>
</dbReference>
<dbReference type="EMBL" id="UGKQ01000007">
    <property type="protein sequence ID" value="STS80948.1"/>
    <property type="molecule type" value="Genomic_DNA"/>
</dbReference>
<dbReference type="InterPro" id="IPR004764">
    <property type="entry name" value="MdtF-like"/>
</dbReference>
<feature type="transmembrane region" description="Helical" evidence="9">
    <location>
        <begin position="367"/>
        <end position="388"/>
    </location>
</feature>
<proteinExistence type="inferred from homology"/>
<dbReference type="FunFam" id="3.30.70.1430:FF:000001">
    <property type="entry name" value="Efflux pump membrane transporter"/>
    <property type="match status" value="1"/>
</dbReference>
<feature type="transmembrane region" description="Helical" evidence="9">
    <location>
        <begin position="864"/>
        <end position="881"/>
    </location>
</feature>
<keyword evidence="7 9" id="KW-1133">Transmembrane helix</keyword>
<dbReference type="Gene3D" id="1.20.1640.10">
    <property type="entry name" value="Multidrug efflux transporter AcrB transmembrane domain"/>
    <property type="match status" value="2"/>
</dbReference>
<dbReference type="InterPro" id="IPR027463">
    <property type="entry name" value="AcrB_DN_DC_subdom"/>
</dbReference>
<comment type="caution">
    <text evidence="9">Lacks conserved residue(s) required for the propagation of feature annotation.</text>
</comment>
<dbReference type="PRINTS" id="PR00702">
    <property type="entry name" value="ACRIFLAVINRP"/>
</dbReference>
<dbReference type="SUPFAM" id="SSF82693">
    <property type="entry name" value="Multidrug efflux transporter AcrB pore domain, PN1, PN2, PC1 and PC2 subdomains"/>
    <property type="match status" value="4"/>
</dbReference>
<feature type="transmembrane region" description="Helical" evidence="9">
    <location>
        <begin position="341"/>
        <end position="360"/>
    </location>
</feature>
<organism evidence="11 12">
    <name type="scientific">Klebsiella pneumoniae</name>
    <dbReference type="NCBI Taxonomy" id="573"/>
    <lineage>
        <taxon>Bacteria</taxon>
        <taxon>Pseudomonadati</taxon>
        <taxon>Pseudomonadota</taxon>
        <taxon>Gammaproteobacteria</taxon>
        <taxon>Enterobacterales</taxon>
        <taxon>Enterobacteriaceae</taxon>
        <taxon>Klebsiella/Raoultella group</taxon>
        <taxon>Klebsiella</taxon>
        <taxon>Klebsiella pneumoniae complex</taxon>
    </lineage>
</organism>
<dbReference type="InterPro" id="IPR000731">
    <property type="entry name" value="SSD"/>
</dbReference>
<feature type="transmembrane region" description="Helical" evidence="9">
    <location>
        <begin position="997"/>
        <end position="1019"/>
    </location>
</feature>
<name>A0A377TR02_KLEPN</name>
<dbReference type="GO" id="GO:0042910">
    <property type="term" value="F:xenobiotic transmembrane transporter activity"/>
    <property type="evidence" value="ECO:0007669"/>
    <property type="project" value="TreeGrafter"/>
</dbReference>
<gene>
    <name evidence="11" type="primary">bepG_1</name>
    <name evidence="11" type="ORF">NCTC9140_02666</name>
</gene>
<dbReference type="Proteomes" id="UP000254938">
    <property type="component" value="Unassembled WGS sequence"/>
</dbReference>
<dbReference type="GO" id="GO:0005886">
    <property type="term" value="C:plasma membrane"/>
    <property type="evidence" value="ECO:0007669"/>
    <property type="project" value="UniProtKB-SubCell"/>
</dbReference>
<evidence type="ECO:0000259" key="10">
    <source>
        <dbReference type="PROSITE" id="PS50156"/>
    </source>
</evidence>
<feature type="transmembrane region" description="Helical" evidence="9">
    <location>
        <begin position="916"/>
        <end position="937"/>
    </location>
</feature>
<evidence type="ECO:0000256" key="6">
    <source>
        <dbReference type="ARBA" id="ARBA00022692"/>
    </source>
</evidence>
<dbReference type="GO" id="GO:0015562">
    <property type="term" value="F:efflux transmembrane transporter activity"/>
    <property type="evidence" value="ECO:0007669"/>
    <property type="project" value="InterPro"/>
</dbReference>